<evidence type="ECO:0000313" key="2">
    <source>
        <dbReference type="EMBL" id="GFR00824.1"/>
    </source>
</evidence>
<name>A0A8X6GDA2_TRICU</name>
<dbReference type="SUPFAM" id="SSF103473">
    <property type="entry name" value="MFS general substrate transporter"/>
    <property type="match status" value="1"/>
</dbReference>
<evidence type="ECO:0000256" key="1">
    <source>
        <dbReference type="SAM" id="Phobius"/>
    </source>
</evidence>
<proteinExistence type="predicted"/>
<gene>
    <name evidence="2" type="primary">NCL1_22065</name>
    <name evidence="2" type="ORF">TNCT_213631</name>
</gene>
<dbReference type="EMBL" id="BMAO01035045">
    <property type="protein sequence ID" value="GFR00824.1"/>
    <property type="molecule type" value="Genomic_DNA"/>
</dbReference>
<keyword evidence="3" id="KW-1185">Reference proteome</keyword>
<keyword evidence="1" id="KW-1133">Transmembrane helix</keyword>
<feature type="transmembrane region" description="Helical" evidence="1">
    <location>
        <begin position="126"/>
        <end position="144"/>
    </location>
</feature>
<feature type="transmembrane region" description="Helical" evidence="1">
    <location>
        <begin position="164"/>
        <end position="183"/>
    </location>
</feature>
<sequence>MHTIPAAMILRKPSWLKTKKETPDVEVPKIKLSLEKCYESDVRKELVRMGTIDDVPRREQTYTLEGIKRTEETLPSRFCSPWYIGKPTEDANNDLYNKTDKHLDGGHSNSILGLVLTAFKLYTKPMFLLICLCRAVHFIAFIPTMTTVVDFVMDKGFLEQDGKYAIAALSLGDLVGRLCFGWVTDKVI</sequence>
<keyword evidence="1" id="KW-0472">Membrane</keyword>
<accession>A0A8X6GDA2</accession>
<reference evidence="2" key="1">
    <citation type="submission" date="2020-07" db="EMBL/GenBank/DDBJ databases">
        <title>Multicomponent nature underlies the extraordinary mechanical properties of spider dragline silk.</title>
        <authorList>
            <person name="Kono N."/>
            <person name="Nakamura H."/>
            <person name="Mori M."/>
            <person name="Yoshida Y."/>
            <person name="Ohtoshi R."/>
            <person name="Malay A.D."/>
            <person name="Moran D.A.P."/>
            <person name="Tomita M."/>
            <person name="Numata K."/>
            <person name="Arakawa K."/>
        </authorList>
    </citation>
    <scope>NUCLEOTIDE SEQUENCE</scope>
</reference>
<dbReference type="InterPro" id="IPR036259">
    <property type="entry name" value="MFS_trans_sf"/>
</dbReference>
<evidence type="ECO:0000313" key="3">
    <source>
        <dbReference type="Proteomes" id="UP000887116"/>
    </source>
</evidence>
<dbReference type="Proteomes" id="UP000887116">
    <property type="component" value="Unassembled WGS sequence"/>
</dbReference>
<protein>
    <submittedName>
        <fullName evidence="2">Monocarboxylate transporter 5</fullName>
    </submittedName>
</protein>
<dbReference type="AlphaFoldDB" id="A0A8X6GDA2"/>
<comment type="caution">
    <text evidence="2">The sequence shown here is derived from an EMBL/GenBank/DDBJ whole genome shotgun (WGS) entry which is preliminary data.</text>
</comment>
<organism evidence="2 3">
    <name type="scientific">Trichonephila clavata</name>
    <name type="common">Joro spider</name>
    <name type="synonym">Nephila clavata</name>
    <dbReference type="NCBI Taxonomy" id="2740835"/>
    <lineage>
        <taxon>Eukaryota</taxon>
        <taxon>Metazoa</taxon>
        <taxon>Ecdysozoa</taxon>
        <taxon>Arthropoda</taxon>
        <taxon>Chelicerata</taxon>
        <taxon>Arachnida</taxon>
        <taxon>Araneae</taxon>
        <taxon>Araneomorphae</taxon>
        <taxon>Entelegynae</taxon>
        <taxon>Araneoidea</taxon>
        <taxon>Nephilidae</taxon>
        <taxon>Trichonephila</taxon>
    </lineage>
</organism>
<keyword evidence="1" id="KW-0812">Transmembrane</keyword>
<dbReference type="OrthoDB" id="2213137at2759"/>